<gene>
    <name evidence="4" type="ORF">OSIRIS_31</name>
</gene>
<dbReference type="RefSeq" id="YP_009215045.1">
    <property type="nucleotide sequence ID" value="NC_028969.1"/>
</dbReference>
<dbReference type="InterPro" id="IPR052399">
    <property type="entry name" value="Phage_Baseplate_Assmbl_Protein"/>
</dbReference>
<reference evidence="4 5" key="1">
    <citation type="journal article" date="2015" name="Genome Announc.">
        <title>Genome Sequences of Five Additional Brevibacillus laterosporus Bacteriophages.</title>
        <authorList>
            <person name="Merrill B.D."/>
            <person name="Berg J.A."/>
            <person name="Graves K.A."/>
            <person name="Ward A.T."/>
            <person name="Hilton J.A."/>
            <person name="Wake B.N."/>
            <person name="Grose J.H."/>
            <person name="Breakwell D.P."/>
            <person name="Burnett S.H."/>
        </authorList>
    </citation>
    <scope>NUCLEOTIDE SEQUENCE [LARGE SCALE GENOMIC DNA]</scope>
</reference>
<dbReference type="OrthoDB" id="3640at10239"/>
<organism evidence="4 5">
    <name type="scientific">Brevibacillus phage Osiris</name>
    <dbReference type="NCBI Taxonomy" id="1691955"/>
    <lineage>
        <taxon>Viruses</taxon>
        <taxon>Duplodnaviria</taxon>
        <taxon>Heunggongvirae</taxon>
        <taxon>Uroviricota</taxon>
        <taxon>Caudoviricetes</taxon>
        <taxon>Jimmervirus</taxon>
        <taxon>Jimmervirus osiris</taxon>
    </lineage>
</organism>
<accession>A0A0K2CP27</accession>
<name>A0A0K2CP27_9CAUD</name>
<dbReference type="Pfam" id="PF26078">
    <property type="entry name" value="Baseplate_J_M"/>
    <property type="match status" value="1"/>
</dbReference>
<dbReference type="Pfam" id="PF26079">
    <property type="entry name" value="Baseplate_J_C"/>
    <property type="match status" value="1"/>
</dbReference>
<feature type="domain" description="Baseplate J-like C-terminal" evidence="3">
    <location>
        <begin position="266"/>
        <end position="355"/>
    </location>
</feature>
<dbReference type="Proteomes" id="UP000202966">
    <property type="component" value="Segment"/>
</dbReference>
<sequence>MNWTFESFLEFMLNNIREDVDKREGSVIYDALSSVATAFIKIQTERETNENLYYADTATGEFLDRRTEEDGIERRLATKAKRKGVFYDQEGRLFDIPLQSRYSHEELNFIALERLAAGEFLLECETVGSAGNVVFGSLIPIEYIEGLGKAEITDVLIPGADEEDDESLRKRYFDAQESKSFGGNIADYKEKVGNIPGVGGVQVTPAWKGGGTVKCTIIGSDYNPPSQKLVDDVQTFVDPVVNSGLGLGLAPIGHRVTIVGNISKTIDLRTKLILEADMHPDQVKSDVEKVYSDYLLELRKAWKNTKKTVVRISQIESRFLSIAGVLDVMDSTLNGSSGNLELDTEEAPYMGAVTIV</sequence>
<dbReference type="EMBL" id="KT151956">
    <property type="protein sequence ID" value="ALA07370.1"/>
    <property type="molecule type" value="Genomic_DNA"/>
</dbReference>
<protein>
    <submittedName>
        <fullName evidence="4">Putative baseplate J family protein</fullName>
    </submittedName>
</protein>
<dbReference type="InterPro" id="IPR058531">
    <property type="entry name" value="Baseplate_J_M"/>
</dbReference>
<evidence type="ECO:0000259" key="2">
    <source>
        <dbReference type="Pfam" id="PF26078"/>
    </source>
</evidence>
<feature type="domain" description="Baseplate J-like central" evidence="2">
    <location>
        <begin position="180"/>
        <end position="259"/>
    </location>
</feature>
<dbReference type="GeneID" id="26641370"/>
<evidence type="ECO:0000256" key="1">
    <source>
        <dbReference type="ARBA" id="ARBA00038087"/>
    </source>
</evidence>
<comment type="similarity">
    <text evidence="1">Belongs to the Mu gp47/PBSX XkdT family.</text>
</comment>
<dbReference type="PANTHER" id="PTHR37829:SF3">
    <property type="entry name" value="PROTEIN JAYE-RELATED"/>
    <property type="match status" value="1"/>
</dbReference>
<evidence type="ECO:0000313" key="5">
    <source>
        <dbReference type="Proteomes" id="UP000202966"/>
    </source>
</evidence>
<keyword evidence="5" id="KW-1185">Reference proteome</keyword>
<proteinExistence type="inferred from homology"/>
<evidence type="ECO:0000259" key="3">
    <source>
        <dbReference type="Pfam" id="PF26079"/>
    </source>
</evidence>
<evidence type="ECO:0000313" key="4">
    <source>
        <dbReference type="EMBL" id="ALA07370.1"/>
    </source>
</evidence>
<dbReference type="KEGG" id="vg:26641370"/>
<dbReference type="PANTHER" id="PTHR37829">
    <property type="entry name" value="PHAGE-LIKE ELEMENT PBSX PROTEIN XKDT"/>
    <property type="match status" value="1"/>
</dbReference>
<dbReference type="InterPro" id="IPR058530">
    <property type="entry name" value="Baseplate_J-like_C"/>
</dbReference>